<comment type="caution">
    <text evidence="3">The sequence shown here is derived from an EMBL/GenBank/DDBJ whole genome shotgun (WGS) entry which is preliminary data.</text>
</comment>
<evidence type="ECO:0000313" key="4">
    <source>
        <dbReference type="Proteomes" id="UP000720508"/>
    </source>
</evidence>
<evidence type="ECO:0000313" key="3">
    <source>
        <dbReference type="EMBL" id="MBU3866233.1"/>
    </source>
</evidence>
<dbReference type="RefSeq" id="WP_216343282.1">
    <property type="nucleotide sequence ID" value="NZ_JAHLEM010000214.1"/>
</dbReference>
<sequence length="471" mass="51919">MNEAAEGPPPSAHPYLLDGRRVRIADLLAAGLLTDRQPLTFTRKKKGERHQAEVTHEQGGAIRLLPSGQIYRSPSTAARAAVGYGSFDGWTAWQLDDGRDLDAVRQQLLDQAVEESAQTPPEDEDAGDEPATAALSEKERHLRLQAARQAAAENRPQTLLVRELLGWWGEYGRGMVTERIETALANHSLVTVPPFTQVSLETAVQLQRAPVEEEPGVDVPARDDLDGGEERPVREPGPTVGTIASAMGEVVSISPQATLESAVTLLLLNDFSQLPVIAGHQLKGAVTWKSIAQARHRKVDCTLTDAVVDAREVRFDHDLVDVLPILADTDFLLVRGARGEIGILTVADVALAYGTQATPFLLIGELDRRLRAVITDRFDLTDVTAVCDRDNSRRLTSFDQLTFGDYLSVLGNRQRWEELGWPLDRAAFTKRLDEVRKIRNDLMHFNPDPLPHNAEAKVRGVISILRQYADC</sequence>
<keyword evidence="4" id="KW-1185">Reference proteome</keyword>
<feature type="domain" description="CBS" evidence="2">
    <location>
        <begin position="249"/>
        <end position="296"/>
    </location>
</feature>
<organism evidence="3 4">
    <name type="scientific">Streptomyces niphimycinicus</name>
    <dbReference type="NCBI Taxonomy" id="2842201"/>
    <lineage>
        <taxon>Bacteria</taxon>
        <taxon>Bacillati</taxon>
        <taxon>Actinomycetota</taxon>
        <taxon>Actinomycetes</taxon>
        <taxon>Kitasatosporales</taxon>
        <taxon>Streptomycetaceae</taxon>
        <taxon>Streptomyces</taxon>
    </lineage>
</organism>
<feature type="region of interest" description="Disordered" evidence="1">
    <location>
        <begin position="113"/>
        <end position="132"/>
    </location>
</feature>
<dbReference type="InterPro" id="IPR040843">
    <property type="entry name" value="RAMA"/>
</dbReference>
<evidence type="ECO:0000256" key="1">
    <source>
        <dbReference type="SAM" id="MobiDB-lite"/>
    </source>
</evidence>
<evidence type="ECO:0000259" key="2">
    <source>
        <dbReference type="SMART" id="SM00116"/>
    </source>
</evidence>
<dbReference type="EMBL" id="JAHLEM010000214">
    <property type="protein sequence ID" value="MBU3866233.1"/>
    <property type="molecule type" value="Genomic_DNA"/>
</dbReference>
<gene>
    <name evidence="3" type="ORF">KN815_19835</name>
</gene>
<dbReference type="InterPro" id="IPR000644">
    <property type="entry name" value="CBS_dom"/>
</dbReference>
<dbReference type="SMART" id="SM00116">
    <property type="entry name" value="CBS"/>
    <property type="match status" value="1"/>
</dbReference>
<accession>A0ABS6CH59</accession>
<dbReference type="Pfam" id="PF00571">
    <property type="entry name" value="CBS"/>
    <property type="match status" value="1"/>
</dbReference>
<feature type="region of interest" description="Disordered" evidence="1">
    <location>
        <begin position="209"/>
        <end position="239"/>
    </location>
</feature>
<proteinExistence type="predicted"/>
<protein>
    <recommendedName>
        <fullName evidence="2">CBS domain-containing protein</fullName>
    </recommendedName>
</protein>
<dbReference type="Pfam" id="PF18755">
    <property type="entry name" value="RAMA"/>
    <property type="match status" value="1"/>
</dbReference>
<dbReference type="Proteomes" id="UP000720508">
    <property type="component" value="Unassembled WGS sequence"/>
</dbReference>
<name>A0ABS6CH59_9ACTN</name>
<feature type="compositionally biased region" description="Basic and acidic residues" evidence="1">
    <location>
        <begin position="220"/>
        <end position="234"/>
    </location>
</feature>
<reference evidence="3 4" key="1">
    <citation type="submission" date="2021-06" db="EMBL/GenBank/DDBJ databases">
        <authorList>
            <person name="Pan X."/>
        </authorList>
    </citation>
    <scope>NUCLEOTIDE SEQUENCE [LARGE SCALE GENOMIC DNA]</scope>
    <source>
        <strain evidence="3 4">4503</strain>
    </source>
</reference>